<evidence type="ECO:0008006" key="4">
    <source>
        <dbReference type="Google" id="ProtNLM"/>
    </source>
</evidence>
<keyword evidence="3" id="KW-1185">Reference proteome</keyword>
<evidence type="ECO:0000256" key="1">
    <source>
        <dbReference type="SAM" id="Phobius"/>
    </source>
</evidence>
<feature type="transmembrane region" description="Helical" evidence="1">
    <location>
        <begin position="295"/>
        <end position="316"/>
    </location>
</feature>
<organism evidence="2 3">
    <name type="scientific">Candidatus Magnetobacterium casense</name>
    <dbReference type="NCBI Taxonomy" id="1455061"/>
    <lineage>
        <taxon>Bacteria</taxon>
        <taxon>Pseudomonadati</taxon>
        <taxon>Nitrospirota</taxon>
        <taxon>Thermodesulfovibrionia</taxon>
        <taxon>Thermodesulfovibrionales</taxon>
        <taxon>Candidatus Magnetobacteriaceae</taxon>
        <taxon>Candidatus Magnetobacterium</taxon>
    </lineage>
</organism>
<feature type="transmembrane region" description="Helical" evidence="1">
    <location>
        <begin position="145"/>
        <end position="161"/>
    </location>
</feature>
<keyword evidence="1" id="KW-0472">Membrane</keyword>
<proteinExistence type="predicted"/>
<evidence type="ECO:0000313" key="2">
    <source>
        <dbReference type="EMBL" id="MBV6341007.1"/>
    </source>
</evidence>
<gene>
    <name evidence="2" type="ORF">HWQ67_05370</name>
</gene>
<keyword evidence="1" id="KW-0812">Transmembrane</keyword>
<dbReference type="EMBL" id="JABXWD010000064">
    <property type="protein sequence ID" value="MBV6341007.1"/>
    <property type="molecule type" value="Genomic_DNA"/>
</dbReference>
<comment type="caution">
    <text evidence="2">The sequence shown here is derived from an EMBL/GenBank/DDBJ whole genome shotgun (WGS) entry which is preliminary data.</text>
</comment>
<dbReference type="RefSeq" id="WP_218251620.1">
    <property type="nucleotide sequence ID" value="NZ_JABXWD010000064.1"/>
</dbReference>
<evidence type="ECO:0000313" key="3">
    <source>
        <dbReference type="Proteomes" id="UP001196980"/>
    </source>
</evidence>
<feature type="transmembrane region" description="Helical" evidence="1">
    <location>
        <begin position="167"/>
        <end position="196"/>
    </location>
</feature>
<feature type="transmembrane region" description="Helical" evidence="1">
    <location>
        <begin position="208"/>
        <end position="229"/>
    </location>
</feature>
<feature type="transmembrane region" description="Helical" evidence="1">
    <location>
        <begin position="12"/>
        <end position="30"/>
    </location>
</feature>
<feature type="transmembrane region" description="Helical" evidence="1">
    <location>
        <begin position="91"/>
        <end position="112"/>
    </location>
</feature>
<keyword evidence="1" id="KW-1133">Transmembrane helix</keyword>
<dbReference type="Proteomes" id="UP001196980">
    <property type="component" value="Unassembled WGS sequence"/>
</dbReference>
<name>A0ABS6RWL0_9BACT</name>
<protein>
    <recommendedName>
        <fullName evidence="4">Glycosyltransferase RgtA/B/C/D-like domain-containing protein</fullName>
    </recommendedName>
</protein>
<reference evidence="2 3" key="1">
    <citation type="journal article" date="2020" name="J Geophys Res Biogeosci">
        <title>Magnetotaxis as an Adaptation to Enable Bacterial Shuttling of Microbial Sulfur and Sulfur Cycling Across Aquatic Oxic#Anoxic Interfaces.</title>
        <authorList>
            <person name="Li J."/>
            <person name="Liu P."/>
            <person name="Wang J."/>
            <person name="Roberts A.P."/>
            <person name="Pan Y."/>
        </authorList>
    </citation>
    <scope>NUCLEOTIDE SEQUENCE [LARGE SCALE GENOMIC DNA]</scope>
    <source>
        <strain evidence="2 3">MYR-1_YQ</strain>
    </source>
</reference>
<feature type="transmembrane region" description="Helical" evidence="1">
    <location>
        <begin position="328"/>
        <end position="348"/>
    </location>
</feature>
<feature type="transmembrane region" description="Helical" evidence="1">
    <location>
        <begin position="235"/>
        <end position="254"/>
    </location>
</feature>
<sequence length="529" mass="61280">MISQANNKKHYWDIAVITGMIALYLVAYFLCPSMPTTSQPGWWGWWDQSLYIKSIAAFAMLDFGMESHFYPIGYPAMGAIFYKLMPLHPMLIPNIFFLIVIIVSLYHIYVKFIPRNESIILVFVTIFLHKSILVNLLVPWSTIPTHALTYVIIYLLLLRQYKVVNVVVSYICGTIIFLCRPSDILFVVPFFLFSIINVESKTEIPSRLITAILSFLPLLVGVLVFNKLFYGSYVLTPYLTAVSGGGFSFSNVFYKAYMIFVESYSFSGLSYGSLLGYFPWYVIILPGLIYALKRYSWKILVLVASLLLPLLFYIPYNDCDYSTIFKYLVIHYINWTFPLWALFAWLTVRYAWREMPWTGFSFLLILPLLVVLSIKLSVIKIDRKCDIYTLDTTSELRLHRGNLSPVIRYTGGDKTVLKVTFNYPELSNGFYISGWPWGDSGNVVKLVSNHKTMVPLREYKIFSTSTGIVILFTRPHTFTTLELSVNTDDYKTFTLHRPEFFRFKFIFGLPEYKKTYPKMTQVFSGMIFD</sequence>
<accession>A0ABS6RWL0</accession>
<feature type="transmembrane region" description="Helical" evidence="1">
    <location>
        <begin position="360"/>
        <end position="378"/>
    </location>
</feature>
<feature type="transmembrane region" description="Helical" evidence="1">
    <location>
        <begin position="266"/>
        <end position="289"/>
    </location>
</feature>